<accession>A0A815FJS1</accession>
<proteinExistence type="predicted"/>
<evidence type="ECO:0000313" key="1">
    <source>
        <dbReference type="EMBL" id="CAF1326277.1"/>
    </source>
</evidence>
<dbReference type="PROSITE" id="PS51996">
    <property type="entry name" value="TR_MART"/>
    <property type="match status" value="1"/>
</dbReference>
<dbReference type="EMBL" id="CAJNOW010001706">
    <property type="protein sequence ID" value="CAF1326277.1"/>
    <property type="molecule type" value="Genomic_DNA"/>
</dbReference>
<sequence length="255" mass="30063">MGNRSTSSKVKVKENLTESCLIWLDASVNSSTENVNAQKQFRRSFKNLLTFDDEDCLRHIHSLSKRDRIILIVSGRFGRIIVPKVAKLRQIISIYVYCQSKKKEPTMGKTVLKNVIAQLKDLFTHCRIDRSSARSNRFEEEPKEIEVSKDFEFTYSPEISIDWYRKNTFLYRKLNSTLRVQDVELLYLFRFFIRDTSKQLEQNRCRSTVRVFRGQFMSKKEVEMLEKSIGEFVSISSFYSTSINREVAQKFLNED</sequence>
<name>A0A815FJS1_9BILA</name>
<dbReference type="Proteomes" id="UP000663834">
    <property type="component" value="Unassembled WGS sequence"/>
</dbReference>
<dbReference type="SUPFAM" id="SSF56399">
    <property type="entry name" value="ADP-ribosylation"/>
    <property type="match status" value="1"/>
</dbReference>
<dbReference type="Gene3D" id="3.90.176.10">
    <property type="entry name" value="Toxin ADP-ribosyltransferase, Chain A, domain 1"/>
    <property type="match status" value="1"/>
</dbReference>
<gene>
    <name evidence="1" type="ORF">KQP761_LOCUS6004</name>
</gene>
<comment type="caution">
    <text evidence="1">The sequence shown here is derived from an EMBL/GenBank/DDBJ whole genome shotgun (WGS) entry which is preliminary data.</text>
</comment>
<evidence type="ECO:0000313" key="2">
    <source>
        <dbReference type="Proteomes" id="UP000663834"/>
    </source>
</evidence>
<organism evidence="1 2">
    <name type="scientific">Rotaria magnacalcarata</name>
    <dbReference type="NCBI Taxonomy" id="392030"/>
    <lineage>
        <taxon>Eukaryota</taxon>
        <taxon>Metazoa</taxon>
        <taxon>Spiralia</taxon>
        <taxon>Gnathifera</taxon>
        <taxon>Rotifera</taxon>
        <taxon>Eurotatoria</taxon>
        <taxon>Bdelloidea</taxon>
        <taxon>Philodinida</taxon>
        <taxon>Philodinidae</taxon>
        <taxon>Rotaria</taxon>
    </lineage>
</organism>
<dbReference type="AlphaFoldDB" id="A0A815FJS1"/>
<protein>
    <submittedName>
        <fullName evidence="1">Uncharacterized protein</fullName>
    </submittedName>
</protein>
<reference evidence="1" key="1">
    <citation type="submission" date="2021-02" db="EMBL/GenBank/DDBJ databases">
        <authorList>
            <person name="Nowell W R."/>
        </authorList>
    </citation>
    <scope>NUCLEOTIDE SEQUENCE</scope>
</reference>